<proteinExistence type="predicted"/>
<geneLocation type="plasmid" evidence="4">
    <name>pbs1142</name>
</geneLocation>
<feature type="signal peptide" evidence="2">
    <location>
        <begin position="1"/>
        <end position="20"/>
    </location>
</feature>
<evidence type="ECO:0000256" key="2">
    <source>
        <dbReference type="SAM" id="SignalP"/>
    </source>
</evidence>
<feature type="transmembrane region" description="Helical" evidence="1">
    <location>
        <begin position="49"/>
        <end position="71"/>
    </location>
</feature>
<evidence type="ECO:0000313" key="4">
    <source>
        <dbReference type="Proteomes" id="UP000510934"/>
    </source>
</evidence>
<accession>A0A7D5W282</accession>
<keyword evidence="1" id="KW-0472">Membrane</keyword>
<evidence type="ECO:0000256" key="1">
    <source>
        <dbReference type="SAM" id="Phobius"/>
    </source>
</evidence>
<dbReference type="AlphaFoldDB" id="A0A7D5W282"/>
<keyword evidence="3" id="KW-0614">Plasmid</keyword>
<evidence type="ECO:0000313" key="3">
    <source>
        <dbReference type="EMBL" id="QLJ17412.1"/>
    </source>
</evidence>
<keyword evidence="1" id="KW-0812">Transmembrane</keyword>
<dbReference type="EMBL" id="CP059054">
    <property type="protein sequence ID" value="QLJ17412.1"/>
    <property type="molecule type" value="Genomic_DNA"/>
</dbReference>
<feature type="transmembrane region" description="Helical" evidence="1">
    <location>
        <begin position="83"/>
        <end position="104"/>
    </location>
</feature>
<reference evidence="3 4" key="1">
    <citation type="journal article" date="2009" name="Mikrobiologiia">
        <title>[Phenanthren biodegradation and interaction of Pseudomonas putida BS3701 and Burkholderia sp.BS3702 in plant rhizosphere].</title>
        <authorList>
            <person name="Ovchinnikova A.A."/>
            <person name="Vetrova A.A."/>
            <person name="Filonov A.E."/>
            <person name="Boronin A.M."/>
        </authorList>
    </citation>
    <scope>NUCLEOTIDE SEQUENCE [LARGE SCALE GENOMIC DNA]</scope>
    <source>
        <strain evidence="3 4">BS3701</strain>
        <plasmid evidence="4">pbs1142</plasmid>
    </source>
</reference>
<sequence length="107" mass="11294">MIKRVWLSLASLFLAPMAFAANNDVDLGDGGGDGLLKPFADFLQQLVDFAGGPGVLFIAFVSFAAAIGLWVAAPKQGSAAMGWAFRVAVGVIFLMNIALFLTWMQGL</sequence>
<dbReference type="RefSeq" id="WP_144940695.1">
    <property type="nucleotide sequence ID" value="NZ_CP059054.1"/>
</dbReference>
<organism evidence="3 4">
    <name type="scientific">Pseudomonas putida</name>
    <name type="common">Arthrobacter siderocapsulatus</name>
    <dbReference type="NCBI Taxonomy" id="303"/>
    <lineage>
        <taxon>Bacteria</taxon>
        <taxon>Pseudomonadati</taxon>
        <taxon>Pseudomonadota</taxon>
        <taxon>Gammaproteobacteria</taxon>
        <taxon>Pseudomonadales</taxon>
        <taxon>Pseudomonadaceae</taxon>
        <taxon>Pseudomonas</taxon>
    </lineage>
</organism>
<gene>
    <name evidence="3" type="ORF">H0H12_29770</name>
</gene>
<keyword evidence="1" id="KW-1133">Transmembrane helix</keyword>
<feature type="chain" id="PRO_5027965943" description="Conjugal transfer protein TrbC" evidence="2">
    <location>
        <begin position="21"/>
        <end position="107"/>
    </location>
</feature>
<protein>
    <recommendedName>
        <fullName evidence="5">Conjugal transfer protein TrbC</fullName>
    </recommendedName>
</protein>
<evidence type="ECO:0008006" key="5">
    <source>
        <dbReference type="Google" id="ProtNLM"/>
    </source>
</evidence>
<keyword evidence="2" id="KW-0732">Signal</keyword>
<name>A0A7D5W282_PSEPU</name>
<dbReference type="Proteomes" id="UP000510934">
    <property type="component" value="Plasmid pBS1142"/>
</dbReference>